<protein>
    <submittedName>
        <fullName evidence="2">Uncharacterized protein</fullName>
    </submittedName>
</protein>
<evidence type="ECO:0000256" key="1">
    <source>
        <dbReference type="SAM" id="MobiDB-lite"/>
    </source>
</evidence>
<accession>A0A7S4G3U9</accession>
<feature type="compositionally biased region" description="Polar residues" evidence="1">
    <location>
        <begin position="285"/>
        <end position="294"/>
    </location>
</feature>
<evidence type="ECO:0000313" key="2">
    <source>
        <dbReference type="EMBL" id="CAE0824388.1"/>
    </source>
</evidence>
<feature type="region of interest" description="Disordered" evidence="1">
    <location>
        <begin position="403"/>
        <end position="423"/>
    </location>
</feature>
<dbReference type="AlphaFoldDB" id="A0A7S4G3U9"/>
<feature type="region of interest" description="Disordered" evidence="1">
    <location>
        <begin position="242"/>
        <end position="329"/>
    </location>
</feature>
<proteinExistence type="predicted"/>
<feature type="compositionally biased region" description="Pro residues" evidence="1">
    <location>
        <begin position="249"/>
        <end position="258"/>
    </location>
</feature>
<name>A0A7S4G3U9_9EUGL</name>
<gene>
    <name evidence="2" type="ORF">EGYM00163_LOCUS35595</name>
</gene>
<feature type="compositionally biased region" description="Low complexity" evidence="1">
    <location>
        <begin position="272"/>
        <end position="284"/>
    </location>
</feature>
<organism evidence="2">
    <name type="scientific">Eutreptiella gymnastica</name>
    <dbReference type="NCBI Taxonomy" id="73025"/>
    <lineage>
        <taxon>Eukaryota</taxon>
        <taxon>Discoba</taxon>
        <taxon>Euglenozoa</taxon>
        <taxon>Euglenida</taxon>
        <taxon>Spirocuta</taxon>
        <taxon>Euglenophyceae</taxon>
        <taxon>Eutreptiales</taxon>
        <taxon>Eutreptiaceae</taxon>
        <taxon>Eutreptiella</taxon>
    </lineage>
</organism>
<reference evidence="2" key="1">
    <citation type="submission" date="2021-01" db="EMBL/GenBank/DDBJ databases">
        <authorList>
            <person name="Corre E."/>
            <person name="Pelletier E."/>
            <person name="Niang G."/>
            <person name="Scheremetjew M."/>
            <person name="Finn R."/>
            <person name="Kale V."/>
            <person name="Holt S."/>
            <person name="Cochrane G."/>
            <person name="Meng A."/>
            <person name="Brown T."/>
            <person name="Cohen L."/>
        </authorList>
    </citation>
    <scope>NUCLEOTIDE SEQUENCE</scope>
    <source>
        <strain evidence="2">CCMP1594</strain>
    </source>
</reference>
<sequence>MSMFSMRVHLEDMNIHPELLYDGTQRLSKFTYVQRLLTLNKSAVCMLHSLEQFVVDAKAEHLDMFGSSTGALKAALHTTQQMLSAPVWTSQAGEDPGLLEMFQTRKKKFSTSSGCWLKVCWTTNTISVYGINRAAAVECIDRMREQLKEKRAQEKVQEEQQTSVAETDADAVGMMQLKDYVLQTTGCQVSMERDTNGKIVIQLAGSNNECQGAQHVLTQILNLANGRGGDSIVKVADPVASASSSASPIQPPMAPPSPSQRAANAFSPPPSRSSSALSLPEPSSVKPQQSTMSASCEVLPTPAVKPSKVPPPLQIHLPMSSDRRSQASQQCHSPGYDSCTTPSTCMSDAVSCHLNVCPHILCQHYTAGPVLQDTNDYFFSIGPCLVDGVVLLTSFALIGGRARQDHPNTVDTSDQAEPCLHGGPASCFPDN</sequence>
<dbReference type="EMBL" id="HBJA01103251">
    <property type="protein sequence ID" value="CAE0824388.1"/>
    <property type="molecule type" value="Transcribed_RNA"/>
</dbReference>